<proteinExistence type="predicted"/>
<accession>A0ABX3SVR1</accession>
<feature type="compositionally biased region" description="Low complexity" evidence="1">
    <location>
        <begin position="1"/>
        <end position="18"/>
    </location>
</feature>
<organism evidence="2 3">
    <name type="scientific">Mycobacterium malmoense</name>
    <dbReference type="NCBI Taxonomy" id="1780"/>
    <lineage>
        <taxon>Bacteria</taxon>
        <taxon>Bacillati</taxon>
        <taxon>Actinomycetota</taxon>
        <taxon>Actinomycetes</taxon>
        <taxon>Mycobacteriales</taxon>
        <taxon>Mycobacteriaceae</taxon>
        <taxon>Mycobacterium</taxon>
    </lineage>
</organism>
<dbReference type="Proteomes" id="UP000243140">
    <property type="component" value="Unassembled WGS sequence"/>
</dbReference>
<dbReference type="EMBL" id="MVHV01000005">
    <property type="protein sequence ID" value="ORA84313.1"/>
    <property type="molecule type" value="Genomic_DNA"/>
</dbReference>
<feature type="region of interest" description="Disordered" evidence="1">
    <location>
        <begin position="55"/>
        <end position="78"/>
    </location>
</feature>
<protein>
    <submittedName>
        <fullName evidence="2">Uncharacterized protein</fullName>
    </submittedName>
</protein>
<name>A0ABX3SVR1_MYCMA</name>
<evidence type="ECO:0000256" key="1">
    <source>
        <dbReference type="SAM" id="MobiDB-lite"/>
    </source>
</evidence>
<evidence type="ECO:0000313" key="2">
    <source>
        <dbReference type="EMBL" id="ORA84313.1"/>
    </source>
</evidence>
<comment type="caution">
    <text evidence="2">The sequence shown here is derived from an EMBL/GenBank/DDBJ whole genome shotgun (WGS) entry which is preliminary data.</text>
</comment>
<evidence type="ECO:0000313" key="3">
    <source>
        <dbReference type="Proteomes" id="UP000243140"/>
    </source>
</evidence>
<sequence length="91" mass="9325">MAASPGAAAGSAWASHPGFGSTLNDDKAFKSAGLKRDRPMTFALSAPRSFWLPTPLGSSAGARQPGDTCPRAPSAGVTGHDLLTKLCVSRR</sequence>
<reference evidence="2 3" key="1">
    <citation type="submission" date="2017-02" db="EMBL/GenBank/DDBJ databases">
        <title>The new phylogeny of genus Mycobacterium.</title>
        <authorList>
            <person name="Tortoli E."/>
            <person name="Trovato A."/>
            <person name="Cirillo D.M."/>
        </authorList>
    </citation>
    <scope>NUCLEOTIDE SEQUENCE [LARGE SCALE GENOMIC DNA]</scope>
    <source>
        <strain evidence="2 3">IP1130001</strain>
    </source>
</reference>
<gene>
    <name evidence="2" type="ORF">BST29_06515</name>
</gene>
<feature type="region of interest" description="Disordered" evidence="1">
    <location>
        <begin position="1"/>
        <end position="26"/>
    </location>
</feature>
<keyword evidence="3" id="KW-1185">Reference proteome</keyword>